<reference evidence="2 3" key="1">
    <citation type="submission" date="2023-08" db="EMBL/GenBank/DDBJ databases">
        <title>Black Yeasts Isolated from many extreme environments.</title>
        <authorList>
            <person name="Coleine C."/>
            <person name="Stajich J.E."/>
            <person name="Selbmann L."/>
        </authorList>
    </citation>
    <scope>NUCLEOTIDE SEQUENCE [LARGE SCALE GENOMIC DNA]</scope>
    <source>
        <strain evidence="2 3">CCFEE 5935</strain>
    </source>
</reference>
<evidence type="ECO:0000313" key="3">
    <source>
        <dbReference type="Proteomes" id="UP001337655"/>
    </source>
</evidence>
<keyword evidence="3" id="KW-1185">Reference proteome</keyword>
<sequence>MSNIKASNPTEAVRSRVRGRYNDGEKSYDMTEQHRKALKDESRAARDPRGLWAEWAMSEFGIVAGQGWPAAEIVEQIMKHDKNKPRLEMLYWLKLRRTDMLWALKIVYQWVVQTAGRFEGNEFADHYVSRAQAALAAVKNGEAGNLSDKDLTQKFWEAYGCAYWVRRWEQNGEVDI</sequence>
<organism evidence="2 3">
    <name type="scientific">Saxophila tyrrhenica</name>
    <dbReference type="NCBI Taxonomy" id="1690608"/>
    <lineage>
        <taxon>Eukaryota</taxon>
        <taxon>Fungi</taxon>
        <taxon>Dikarya</taxon>
        <taxon>Ascomycota</taxon>
        <taxon>Pezizomycotina</taxon>
        <taxon>Dothideomycetes</taxon>
        <taxon>Dothideomycetidae</taxon>
        <taxon>Mycosphaerellales</taxon>
        <taxon>Extremaceae</taxon>
        <taxon>Saxophila</taxon>
    </lineage>
</organism>
<name>A0AAV9PH48_9PEZI</name>
<accession>A0AAV9PH48</accession>
<evidence type="ECO:0000256" key="1">
    <source>
        <dbReference type="SAM" id="MobiDB-lite"/>
    </source>
</evidence>
<dbReference type="Proteomes" id="UP001337655">
    <property type="component" value="Unassembled WGS sequence"/>
</dbReference>
<evidence type="ECO:0000313" key="2">
    <source>
        <dbReference type="EMBL" id="KAK5171305.1"/>
    </source>
</evidence>
<feature type="region of interest" description="Disordered" evidence="1">
    <location>
        <begin position="1"/>
        <end position="43"/>
    </location>
</feature>
<feature type="compositionally biased region" description="Polar residues" evidence="1">
    <location>
        <begin position="1"/>
        <end position="10"/>
    </location>
</feature>
<comment type="caution">
    <text evidence="2">The sequence shown here is derived from an EMBL/GenBank/DDBJ whole genome shotgun (WGS) entry which is preliminary data.</text>
</comment>
<feature type="compositionally biased region" description="Basic and acidic residues" evidence="1">
    <location>
        <begin position="20"/>
        <end position="43"/>
    </location>
</feature>
<dbReference type="AlphaFoldDB" id="A0AAV9PH48"/>
<dbReference type="RefSeq" id="XP_064660333.1">
    <property type="nucleotide sequence ID" value="XM_064801703.1"/>
</dbReference>
<dbReference type="EMBL" id="JAVRRT010000006">
    <property type="protein sequence ID" value="KAK5171305.1"/>
    <property type="molecule type" value="Genomic_DNA"/>
</dbReference>
<dbReference type="GeneID" id="89925795"/>
<gene>
    <name evidence="2" type="ORF">LTR77_004449</name>
</gene>
<protein>
    <submittedName>
        <fullName evidence="2">Uncharacterized protein</fullName>
    </submittedName>
</protein>
<proteinExistence type="predicted"/>